<feature type="compositionally biased region" description="Basic and acidic residues" evidence="5">
    <location>
        <begin position="343"/>
        <end position="364"/>
    </location>
</feature>
<reference evidence="7" key="1">
    <citation type="submission" date="2019-08" db="EMBL/GenBank/DDBJ databases">
        <title>The improved chromosome-level genome for the pearl oyster Pinctada fucata martensii using PacBio sequencing and Hi-C.</title>
        <authorList>
            <person name="Zheng Z."/>
        </authorList>
    </citation>
    <scope>NUCLEOTIDE SEQUENCE</scope>
    <source>
        <strain evidence="7">ZZ-2019</strain>
        <tissue evidence="7">Adductor muscle</tissue>
    </source>
</reference>
<dbReference type="Pfam" id="PF07534">
    <property type="entry name" value="TLD"/>
    <property type="match status" value="1"/>
</dbReference>
<feature type="compositionally biased region" description="Basic and acidic residues" evidence="5">
    <location>
        <begin position="152"/>
        <end position="165"/>
    </location>
</feature>
<evidence type="ECO:0000256" key="3">
    <source>
        <dbReference type="ARBA" id="ARBA00023128"/>
    </source>
</evidence>
<evidence type="ECO:0000256" key="1">
    <source>
        <dbReference type="ARBA" id="ARBA00004173"/>
    </source>
</evidence>
<feature type="compositionally biased region" description="Basic and acidic residues" evidence="5">
    <location>
        <begin position="1"/>
        <end position="15"/>
    </location>
</feature>
<dbReference type="EMBL" id="VSWD01000011">
    <property type="protein sequence ID" value="KAK3087028.1"/>
    <property type="molecule type" value="Genomic_DNA"/>
</dbReference>
<sequence length="788" mass="88128">MADRPPNRVPGHVERIPTPVSSPKQDAQFEVPAKLSEEEATQLDQECYERFIKVNVKHITDGQGVVSGVLLVTPNAVMFDPNVSDPLVLEHGAEHYGVIAPMDMVVSAAMYHDIAAMKVKGQKGEQESLTPKPEVYHDKSCQLYKSWCEGHNKEQDAEDSDKPDSEQGAIAQTDKNKLLRGDSVCSCGPNQNIPPMNRDDQDSSTGIHLQGNLSIAENEEVSDSQTMEKDLSTEKTDPEASGNLEMTPLIDFGDFVSAETVEGESGKEESKTVNSEQNTVESEEDTIVSEHNVSYSPQQDQLITKDEPNIGKDGQEGVENVTSDTGTNLPATEKTSKISNTSKDTESVMKTHTEKLKNEFELKPRSQSSPIEIQKKYSSKRTSSTSSPDTKSSSSFGSFNVTPHLNAFVNYATGLFKSSDVKDIGEAGKNAASESDKVKTSDDSHDGTRKATVTAHMQDNVDLEVAVENAVKLADKPELFQSFDKLIPRPATTFEDPPLYLCLRLGKPINKNVSQTAPIQAYSKKKKKPEYWFSIPRDKVDQLYAFFVKWKPEIYGDEEEVSAENRGFVVLDEDSTPDEMEIHEDYFNSHLQKDWEIISADEALRRKSMDVDEALLMPEMIGESTILQDFHIQMINKHMPARTVGYPWTLNYSTDQHGFSLKTLYRDMHKMDSPVLMVVKDTRDNIFGALTSCELKQSDHFYGTGESFLFTFWPEFKVFRWTGDNSLFIKGSSESIAIGAGQGLFGLWLDGDLYHGRTNRCETYDNDVLTESEDFVVKAFEAWIFIQD</sequence>
<dbReference type="GO" id="GO:0005739">
    <property type="term" value="C:mitochondrion"/>
    <property type="evidence" value="ECO:0007669"/>
    <property type="project" value="UniProtKB-SubCell"/>
</dbReference>
<organism evidence="7 8">
    <name type="scientific">Pinctada imbricata</name>
    <name type="common">Atlantic pearl-oyster</name>
    <name type="synonym">Pinctada martensii</name>
    <dbReference type="NCBI Taxonomy" id="66713"/>
    <lineage>
        <taxon>Eukaryota</taxon>
        <taxon>Metazoa</taxon>
        <taxon>Spiralia</taxon>
        <taxon>Lophotrochozoa</taxon>
        <taxon>Mollusca</taxon>
        <taxon>Bivalvia</taxon>
        <taxon>Autobranchia</taxon>
        <taxon>Pteriomorphia</taxon>
        <taxon>Pterioida</taxon>
        <taxon>Pterioidea</taxon>
        <taxon>Pteriidae</taxon>
        <taxon>Pinctada</taxon>
    </lineage>
</organism>
<feature type="region of interest" description="Disordered" evidence="5">
    <location>
        <begin position="152"/>
        <end position="245"/>
    </location>
</feature>
<feature type="region of interest" description="Disordered" evidence="5">
    <location>
        <begin position="1"/>
        <end position="30"/>
    </location>
</feature>
<feature type="compositionally biased region" description="Basic and acidic residues" evidence="5">
    <location>
        <begin position="226"/>
        <end position="238"/>
    </location>
</feature>
<dbReference type="GO" id="GO:0005634">
    <property type="term" value="C:nucleus"/>
    <property type="evidence" value="ECO:0007669"/>
    <property type="project" value="TreeGrafter"/>
</dbReference>
<keyword evidence="3" id="KW-0496">Mitochondrion</keyword>
<dbReference type="AlphaFoldDB" id="A0AA89BMM9"/>
<dbReference type="PANTHER" id="PTHR23354">
    <property type="entry name" value="NUCLEOLAR PROTEIN 7/ESTROGEN RECEPTOR COACTIVATOR-RELATED"/>
    <property type="match status" value="1"/>
</dbReference>
<dbReference type="PANTHER" id="PTHR23354:SF62">
    <property type="entry name" value="MUSTARD, ISOFORM V"/>
    <property type="match status" value="1"/>
</dbReference>
<feature type="compositionally biased region" description="Low complexity" evidence="5">
    <location>
        <begin position="380"/>
        <end position="398"/>
    </location>
</feature>
<evidence type="ECO:0000256" key="4">
    <source>
        <dbReference type="ARBA" id="ARBA00040604"/>
    </source>
</evidence>
<comment type="caution">
    <text evidence="7">The sequence shown here is derived from an EMBL/GenBank/DDBJ whole genome shotgun (WGS) entry which is preliminary data.</text>
</comment>
<feature type="compositionally biased region" description="Polar residues" evidence="5">
    <location>
        <begin position="289"/>
        <end position="302"/>
    </location>
</feature>
<proteinExistence type="inferred from homology"/>
<dbReference type="Proteomes" id="UP001186944">
    <property type="component" value="Unassembled WGS sequence"/>
</dbReference>
<gene>
    <name evidence="7" type="ORF">FSP39_000610</name>
</gene>
<feature type="compositionally biased region" description="Basic and acidic residues" evidence="5">
    <location>
        <begin position="434"/>
        <end position="449"/>
    </location>
</feature>
<keyword evidence="8" id="KW-1185">Reference proteome</keyword>
<feature type="region of interest" description="Disordered" evidence="5">
    <location>
        <begin position="259"/>
        <end position="398"/>
    </location>
</feature>
<comment type="subcellular location">
    <subcellularLocation>
        <location evidence="1">Mitochondrion</location>
    </subcellularLocation>
</comment>
<feature type="domain" description="TLDc" evidence="6">
    <location>
        <begin position="625"/>
        <end position="786"/>
    </location>
</feature>
<feature type="compositionally biased region" description="Polar residues" evidence="5">
    <location>
        <begin position="203"/>
        <end position="215"/>
    </location>
</feature>
<evidence type="ECO:0000256" key="5">
    <source>
        <dbReference type="SAM" id="MobiDB-lite"/>
    </source>
</evidence>
<evidence type="ECO:0000313" key="7">
    <source>
        <dbReference type="EMBL" id="KAK3087028.1"/>
    </source>
</evidence>
<comment type="similarity">
    <text evidence="2">Belongs to the OXR1 family.</text>
</comment>
<dbReference type="SMART" id="SM00584">
    <property type="entry name" value="TLDc"/>
    <property type="match status" value="1"/>
</dbReference>
<dbReference type="GO" id="GO:0006979">
    <property type="term" value="P:response to oxidative stress"/>
    <property type="evidence" value="ECO:0007669"/>
    <property type="project" value="TreeGrafter"/>
</dbReference>
<evidence type="ECO:0000256" key="2">
    <source>
        <dbReference type="ARBA" id="ARBA00009540"/>
    </source>
</evidence>
<dbReference type="PROSITE" id="PS51886">
    <property type="entry name" value="TLDC"/>
    <property type="match status" value="1"/>
</dbReference>
<feature type="compositionally biased region" description="Polar residues" evidence="5">
    <location>
        <begin position="320"/>
        <end position="330"/>
    </location>
</feature>
<dbReference type="InterPro" id="IPR006571">
    <property type="entry name" value="TLDc_dom"/>
</dbReference>
<name>A0AA89BMM9_PINIB</name>
<evidence type="ECO:0000313" key="8">
    <source>
        <dbReference type="Proteomes" id="UP001186944"/>
    </source>
</evidence>
<protein>
    <recommendedName>
        <fullName evidence="4">Oxidation resistance protein 1</fullName>
    </recommendedName>
</protein>
<feature type="compositionally biased region" description="Basic and acidic residues" evidence="5">
    <location>
        <begin position="303"/>
        <end position="315"/>
    </location>
</feature>
<feature type="region of interest" description="Disordered" evidence="5">
    <location>
        <begin position="427"/>
        <end position="449"/>
    </location>
</feature>
<accession>A0AA89BMM9</accession>
<evidence type="ECO:0000259" key="6">
    <source>
        <dbReference type="PROSITE" id="PS51886"/>
    </source>
</evidence>